<evidence type="ECO:0000256" key="1">
    <source>
        <dbReference type="SAM" id="MobiDB-lite"/>
    </source>
</evidence>
<dbReference type="Gene3D" id="3.10.450.50">
    <property type="match status" value="1"/>
</dbReference>
<organism evidence="2 3">
    <name type="scientific">Hungatella effluvii</name>
    <dbReference type="NCBI Taxonomy" id="1096246"/>
    <lineage>
        <taxon>Bacteria</taxon>
        <taxon>Bacillati</taxon>
        <taxon>Bacillota</taxon>
        <taxon>Clostridia</taxon>
        <taxon>Lachnospirales</taxon>
        <taxon>Lachnospiraceae</taxon>
        <taxon>Hungatella</taxon>
    </lineage>
</organism>
<dbReference type="SUPFAM" id="SSF103642">
    <property type="entry name" value="Sec-C motif"/>
    <property type="match status" value="1"/>
</dbReference>
<keyword evidence="3" id="KW-1185">Reference proteome</keyword>
<dbReference type="Proteomes" id="UP000248057">
    <property type="component" value="Unassembled WGS sequence"/>
</dbReference>
<dbReference type="InterPro" id="IPR004027">
    <property type="entry name" value="SEC_C_motif"/>
</dbReference>
<reference evidence="2 3" key="1">
    <citation type="submission" date="2018-05" db="EMBL/GenBank/DDBJ databases">
        <title>Genomic Encyclopedia of Type Strains, Phase IV (KMG-IV): sequencing the most valuable type-strain genomes for metagenomic binning, comparative biology and taxonomic classification.</title>
        <authorList>
            <person name="Goeker M."/>
        </authorList>
    </citation>
    <scope>NUCLEOTIDE SEQUENCE [LARGE SCALE GENOMIC DNA]</scope>
    <source>
        <strain evidence="2 3">DSM 24995</strain>
    </source>
</reference>
<feature type="compositionally biased region" description="Basic and acidic residues" evidence="1">
    <location>
        <begin position="200"/>
        <end position="235"/>
    </location>
</feature>
<evidence type="ECO:0000313" key="2">
    <source>
        <dbReference type="EMBL" id="PXX53696.1"/>
    </source>
</evidence>
<name>A0A2V3YJU3_9FIRM</name>
<protein>
    <submittedName>
        <fullName evidence="2">SEC-C motif-containing protein</fullName>
    </submittedName>
</protein>
<sequence>MSEYFYDDLDMELDGLFDLIEDPLINSFFIKGEPDPHLGTSLLRCPKSLQDTIAEEYNLKLGNGKGRKKQLQMLEKRIIEELPRRIEVMSIDDVKMLMTLAEGEEDIADAANGFSLLGRGWVFYYIDNDKQDTIPVVPVEIVEKLKEIFKDRELIVRMGCCEVFRRYIYTLLRLYGVFDKNWLFTVIEKHSAAEESGAEAEEKGTEEKGSEEKGSKEKGSKEKEPEEKASIEKASEEKRAGIAELPETDKLIELLKEQLSRIQKESGVFEINEDYLYASELGDDEDYKKRIDTVRNKLYYEPAEKDIIFYRENYVDKRSKEYHLLKGYLGKKIYNTETLEKLLEELSVEVVEEVGGLFAVPEILERYDCTFSSGGDLKEFEQIFRNWEDQVRKWNNRGFTNVEMKARGECGSLAKIDWNLASMTFKEENPDPNSPCPCGSGKKYRQCCGRGKK</sequence>
<dbReference type="EMBL" id="QJKD01000005">
    <property type="protein sequence ID" value="PXX53696.1"/>
    <property type="molecule type" value="Genomic_DNA"/>
</dbReference>
<dbReference type="GeneID" id="86065196"/>
<dbReference type="Pfam" id="PF02810">
    <property type="entry name" value="SEC-C"/>
    <property type="match status" value="1"/>
</dbReference>
<dbReference type="RefSeq" id="WP_146218597.1">
    <property type="nucleotide sequence ID" value="NZ_QJKD01000005.1"/>
</dbReference>
<feature type="region of interest" description="Disordered" evidence="1">
    <location>
        <begin position="194"/>
        <end position="235"/>
    </location>
</feature>
<dbReference type="AlphaFoldDB" id="A0A2V3YJU3"/>
<gene>
    <name evidence="2" type="ORF">DFR60_105185</name>
</gene>
<evidence type="ECO:0000313" key="3">
    <source>
        <dbReference type="Proteomes" id="UP000248057"/>
    </source>
</evidence>
<proteinExistence type="predicted"/>
<comment type="caution">
    <text evidence="2">The sequence shown here is derived from an EMBL/GenBank/DDBJ whole genome shotgun (WGS) entry which is preliminary data.</text>
</comment>
<accession>A0A2V3YJU3</accession>